<feature type="compositionally biased region" description="Basic and acidic residues" evidence="1">
    <location>
        <begin position="34"/>
        <end position="45"/>
    </location>
</feature>
<organism evidence="2 3">
    <name type="scientific">Diacronema lutheri</name>
    <name type="common">Unicellular marine alga</name>
    <name type="synonym">Monochrysis lutheri</name>
    <dbReference type="NCBI Taxonomy" id="2081491"/>
    <lineage>
        <taxon>Eukaryota</taxon>
        <taxon>Haptista</taxon>
        <taxon>Haptophyta</taxon>
        <taxon>Pavlovophyceae</taxon>
        <taxon>Pavlovales</taxon>
        <taxon>Pavlovaceae</taxon>
        <taxon>Diacronema</taxon>
    </lineage>
</organism>
<gene>
    <name evidence="2" type="ORF">KFE25_000350</name>
</gene>
<reference evidence="2" key="1">
    <citation type="submission" date="2021-05" db="EMBL/GenBank/DDBJ databases">
        <title>The genome of the haptophyte Pavlova lutheri (Diacronema luteri, Pavlovales) - a model for lipid biosynthesis in eukaryotic algae.</title>
        <authorList>
            <person name="Hulatt C.J."/>
            <person name="Posewitz M.C."/>
        </authorList>
    </citation>
    <scope>NUCLEOTIDE SEQUENCE</scope>
    <source>
        <strain evidence="2">NIVA-4/92</strain>
    </source>
</reference>
<comment type="caution">
    <text evidence="2">The sequence shown here is derived from an EMBL/GenBank/DDBJ whole genome shotgun (WGS) entry which is preliminary data.</text>
</comment>
<name>A0A8J6CBZ0_DIALT</name>
<evidence type="ECO:0000256" key="1">
    <source>
        <dbReference type="SAM" id="MobiDB-lite"/>
    </source>
</evidence>
<dbReference type="Proteomes" id="UP000751190">
    <property type="component" value="Unassembled WGS sequence"/>
</dbReference>
<feature type="compositionally biased region" description="Low complexity" evidence="1">
    <location>
        <begin position="121"/>
        <end position="141"/>
    </location>
</feature>
<feature type="region of interest" description="Disordered" evidence="1">
    <location>
        <begin position="32"/>
        <end position="141"/>
    </location>
</feature>
<evidence type="ECO:0000313" key="2">
    <source>
        <dbReference type="EMBL" id="KAG8467034.1"/>
    </source>
</evidence>
<protein>
    <submittedName>
        <fullName evidence="2">Uncharacterized protein</fullName>
    </submittedName>
</protein>
<proteinExistence type="predicted"/>
<feature type="compositionally biased region" description="Low complexity" evidence="1">
    <location>
        <begin position="64"/>
        <end position="77"/>
    </location>
</feature>
<dbReference type="AlphaFoldDB" id="A0A8J6CBZ0"/>
<keyword evidence="3" id="KW-1185">Reference proteome</keyword>
<dbReference type="EMBL" id="JAGTXO010000006">
    <property type="protein sequence ID" value="KAG8467034.1"/>
    <property type="molecule type" value="Genomic_DNA"/>
</dbReference>
<sequence length="141" mass="15308">MLLAPRADGCSLLARADGCSFVARLHFVPLPSRELPDVHEQRRSSDDDDKLEVSPGIHPRRTAARAFDAQCAAAGKPAARDARDQGAPRMQRRVLFDEPPRLHASFAPFDPVALERRRATSRPPSRTSTPSPSSPAGSSFA</sequence>
<accession>A0A8J6CBZ0</accession>
<evidence type="ECO:0000313" key="3">
    <source>
        <dbReference type="Proteomes" id="UP000751190"/>
    </source>
</evidence>